<gene>
    <name evidence="8" type="ORF">HMPREF1250_1487</name>
</gene>
<dbReference type="eggNOG" id="COG0656">
    <property type="taxonomic scope" value="Bacteria"/>
</dbReference>
<dbReference type="Proteomes" id="UP000017090">
    <property type="component" value="Unassembled WGS sequence"/>
</dbReference>
<dbReference type="OrthoDB" id="9804790at2"/>
<reference evidence="8 9" key="1">
    <citation type="submission" date="2013-09" db="EMBL/GenBank/DDBJ databases">
        <authorList>
            <person name="Durkin A.S."/>
            <person name="Haft D.R."/>
            <person name="McCorrison J."/>
            <person name="Torralba M."/>
            <person name="Gillis M."/>
            <person name="Haft D.H."/>
            <person name="Methe B."/>
            <person name="Sutton G."/>
            <person name="Nelson K.E."/>
        </authorList>
    </citation>
    <scope>NUCLEOTIDE SEQUENCE [LARGE SCALE GENOMIC DNA]</scope>
    <source>
        <strain evidence="8 9">BV3C16-1</strain>
    </source>
</reference>
<proteinExistence type="inferred from homology"/>
<dbReference type="InterPro" id="IPR018170">
    <property type="entry name" value="Aldo/ket_reductase_CS"/>
</dbReference>
<dbReference type="InterPro" id="IPR036812">
    <property type="entry name" value="NAD(P)_OxRdtase_dom_sf"/>
</dbReference>
<feature type="site" description="Lowers pKa of active site Tyr" evidence="6">
    <location>
        <position position="74"/>
    </location>
</feature>
<comment type="caution">
    <text evidence="8">The sequence shown here is derived from an EMBL/GenBank/DDBJ whole genome shotgun (WGS) entry which is preliminary data.</text>
</comment>
<evidence type="ECO:0000256" key="1">
    <source>
        <dbReference type="ARBA" id="ARBA00007905"/>
    </source>
</evidence>
<feature type="binding site" evidence="5">
    <location>
        <position position="107"/>
    </location>
    <ligand>
        <name>substrate</name>
    </ligand>
</feature>
<evidence type="ECO:0000256" key="6">
    <source>
        <dbReference type="PIRSR" id="PIRSR000097-3"/>
    </source>
</evidence>
<sequence length="280" mass="31576">METITLYNGVVMPLVGLGTFKIDDAAAGEANIIDAIHCGYRLLDTAQAYGNEEIVGKAVKRSGVDRHELFLTTKIWYRSFESPDCEKSVEASLRKLGTDYLDLLLLHWPYGNIYNAWRTLEKLYQAGTVRAIGVSNFMESQLLDLLEFNDVAPAVDQVETHLRCQYPSLHALLRERGIAHQAYSPFGRFKDPTMFTAPAITAISEKYGKTPQQIALRFFTQDGISVVPKSMRRERLLANKDLFDISLTDEEMTALRQMNSDLYLIGNSQDGAFTKAFFAR</sequence>
<protein>
    <submittedName>
        <fullName evidence="8">Putative organophosphate reductase</fullName>
    </submittedName>
</protein>
<dbReference type="InterPro" id="IPR020471">
    <property type="entry name" value="AKR"/>
</dbReference>
<feature type="active site" description="Proton donor" evidence="4">
    <location>
        <position position="49"/>
    </location>
</feature>
<dbReference type="Gene3D" id="3.20.20.100">
    <property type="entry name" value="NADP-dependent oxidoreductase domain"/>
    <property type="match status" value="1"/>
</dbReference>
<dbReference type="PATRIC" id="fig|1111454.3.peg.1406"/>
<dbReference type="EMBL" id="AWXA01000037">
    <property type="protein sequence ID" value="ERT59227.1"/>
    <property type="molecule type" value="Genomic_DNA"/>
</dbReference>
<dbReference type="STRING" id="1111454.HMPREF1250_1487"/>
<comment type="similarity">
    <text evidence="1">Belongs to the aldo/keto reductase family.</text>
</comment>
<evidence type="ECO:0000256" key="4">
    <source>
        <dbReference type="PIRSR" id="PIRSR000097-1"/>
    </source>
</evidence>
<evidence type="ECO:0000259" key="7">
    <source>
        <dbReference type="Pfam" id="PF00248"/>
    </source>
</evidence>
<evidence type="ECO:0000313" key="8">
    <source>
        <dbReference type="EMBL" id="ERT59227.1"/>
    </source>
</evidence>
<keyword evidence="3" id="KW-0560">Oxidoreductase</keyword>
<dbReference type="PRINTS" id="PR00069">
    <property type="entry name" value="ALDKETRDTASE"/>
</dbReference>
<accession>U7UII4</accession>
<evidence type="ECO:0000256" key="5">
    <source>
        <dbReference type="PIRSR" id="PIRSR000097-2"/>
    </source>
</evidence>
<organism evidence="8 9">
    <name type="scientific">Megasphaera vaginalis</name>
    <name type="common">ex Srinivasan et al. 2021</name>
    <dbReference type="NCBI Taxonomy" id="1111454"/>
    <lineage>
        <taxon>Bacteria</taxon>
        <taxon>Bacillati</taxon>
        <taxon>Bacillota</taxon>
        <taxon>Negativicutes</taxon>
        <taxon>Veillonellales</taxon>
        <taxon>Veillonellaceae</taxon>
        <taxon>Megasphaera</taxon>
    </lineage>
</organism>
<evidence type="ECO:0000313" key="9">
    <source>
        <dbReference type="Proteomes" id="UP000017090"/>
    </source>
</evidence>
<keyword evidence="2" id="KW-0521">NADP</keyword>
<keyword evidence="9" id="KW-1185">Reference proteome</keyword>
<dbReference type="InterPro" id="IPR023210">
    <property type="entry name" value="NADP_OxRdtase_dom"/>
</dbReference>
<dbReference type="PROSITE" id="PS00798">
    <property type="entry name" value="ALDOKETO_REDUCTASE_1"/>
    <property type="match status" value="1"/>
</dbReference>
<dbReference type="PIRSF" id="PIRSF000097">
    <property type="entry name" value="AKR"/>
    <property type="match status" value="1"/>
</dbReference>
<dbReference type="PROSITE" id="PS00062">
    <property type="entry name" value="ALDOKETO_REDUCTASE_2"/>
    <property type="match status" value="1"/>
</dbReference>
<dbReference type="PANTHER" id="PTHR43827">
    <property type="entry name" value="2,5-DIKETO-D-GLUCONIC ACID REDUCTASE"/>
    <property type="match status" value="1"/>
</dbReference>
<dbReference type="FunFam" id="3.20.20.100:FF:000002">
    <property type="entry name" value="2,5-diketo-D-gluconic acid reductase A"/>
    <property type="match status" value="1"/>
</dbReference>
<name>U7UII4_9FIRM</name>
<dbReference type="AlphaFoldDB" id="U7UII4"/>
<dbReference type="Pfam" id="PF00248">
    <property type="entry name" value="Aldo_ket_red"/>
    <property type="match status" value="1"/>
</dbReference>
<evidence type="ECO:0000256" key="3">
    <source>
        <dbReference type="ARBA" id="ARBA00023002"/>
    </source>
</evidence>
<dbReference type="GO" id="GO:0016616">
    <property type="term" value="F:oxidoreductase activity, acting on the CH-OH group of donors, NAD or NADP as acceptor"/>
    <property type="evidence" value="ECO:0007669"/>
    <property type="project" value="UniProtKB-ARBA"/>
</dbReference>
<dbReference type="RefSeq" id="WP_023053854.1">
    <property type="nucleotide sequence ID" value="NZ_AWXA01000037.1"/>
</dbReference>
<dbReference type="PANTHER" id="PTHR43827:SF3">
    <property type="entry name" value="NADP-DEPENDENT OXIDOREDUCTASE DOMAIN-CONTAINING PROTEIN"/>
    <property type="match status" value="1"/>
</dbReference>
<feature type="domain" description="NADP-dependent oxidoreductase" evidence="7">
    <location>
        <begin position="24"/>
        <end position="259"/>
    </location>
</feature>
<evidence type="ECO:0000256" key="2">
    <source>
        <dbReference type="ARBA" id="ARBA00022857"/>
    </source>
</evidence>
<dbReference type="SUPFAM" id="SSF51430">
    <property type="entry name" value="NAD(P)-linked oxidoreductase"/>
    <property type="match status" value="1"/>
</dbReference>